<keyword evidence="4 6" id="KW-1133">Transmembrane helix</keyword>
<feature type="transmembrane region" description="Helical" evidence="6">
    <location>
        <begin position="115"/>
        <end position="137"/>
    </location>
</feature>
<dbReference type="GeneID" id="35765812"/>
<name>A0A3L8GDU8_STRIN</name>
<dbReference type="EMBL" id="QLQD01000087">
    <property type="protein sequence ID" value="RLU54498.1"/>
    <property type="molecule type" value="Genomic_DNA"/>
</dbReference>
<sequence length="503" mass="56784">MRLKNEKIQETTKVSSLLIVLSGLVSKILAALYKIPYQNLVGDRGVYAYQQVYPLLAIISALSLTALPNVIASIAQKNSQKDLEILFKIQFYVSTGLSILLLIFSYSLANLLGSIYLTPSIIMTALVLVTVPFISFYRGMAQANADMLPTAISQVLEQIIRVTIIILSALLFYFCDWTVYFTANVAASGNLVASVCVLIYLIKKSSYSAKSMMTVKKLSFGQMHGIGLSTILFIFYSIYLLLFQFLDSIFVKNSLVLSGFSQITAEASKGIYDRGQPLIQFGLIFSTALFTSYLPKLTKLFYENTSNYQEESQSFFEFIFYFNLTLTIGFGSILHLMNHFLFENNKGFLALEIYLTIIVLSSLIQYFHQKAFIETKFKASFLFLVIGLALKMILTPFLTYHFGIIGSSLSTVVPLVIVLFCYLKNSQITVTVFTNIKYYFSIAMMLLMVYLVQIIIPSHSRVTALITLVIAAFLGMVVFLSLCHQLMVFDQKLWYYLPLHKEK</sequence>
<protein>
    <submittedName>
        <fullName evidence="8">Polysaccharide biosynthesis protein</fullName>
    </submittedName>
</protein>
<keyword evidence="3 6" id="KW-0812">Transmembrane</keyword>
<dbReference type="Proteomes" id="UP000025245">
    <property type="component" value="Chromosome"/>
</dbReference>
<dbReference type="RefSeq" id="WP_003100552.1">
    <property type="nucleotide sequence ID" value="NZ_CP010783.1"/>
</dbReference>
<dbReference type="AlphaFoldDB" id="A0A3L8GDU8"/>
<accession>A0A3L8GDU8</accession>
<feature type="transmembrane region" description="Helical" evidence="6">
    <location>
        <begin position="315"/>
        <end position="336"/>
    </location>
</feature>
<evidence type="ECO:0000256" key="5">
    <source>
        <dbReference type="ARBA" id="ARBA00023136"/>
    </source>
</evidence>
<gene>
    <name evidence="8" type="ORF">DIY07_10545</name>
    <name evidence="7" type="ORF">DQ08_00035</name>
</gene>
<keyword evidence="2" id="KW-1003">Cell membrane</keyword>
<feature type="transmembrane region" description="Helical" evidence="6">
    <location>
        <begin position="180"/>
        <end position="202"/>
    </location>
</feature>
<proteinExistence type="predicted"/>
<keyword evidence="5 6" id="KW-0472">Membrane</keyword>
<feature type="transmembrane region" description="Helical" evidence="6">
    <location>
        <begin position="223"/>
        <end position="246"/>
    </location>
</feature>
<dbReference type="OrthoDB" id="9775950at2"/>
<feature type="transmembrane region" description="Helical" evidence="6">
    <location>
        <begin position="462"/>
        <end position="483"/>
    </location>
</feature>
<evidence type="ECO:0000256" key="2">
    <source>
        <dbReference type="ARBA" id="ARBA00022475"/>
    </source>
</evidence>
<feature type="transmembrane region" description="Helical" evidence="6">
    <location>
        <begin position="54"/>
        <end position="75"/>
    </location>
</feature>
<dbReference type="InterPro" id="IPR002797">
    <property type="entry name" value="Polysacc_synth"/>
</dbReference>
<evidence type="ECO:0000313" key="9">
    <source>
        <dbReference type="Proteomes" id="UP000025245"/>
    </source>
</evidence>
<evidence type="ECO:0000313" key="10">
    <source>
        <dbReference type="Proteomes" id="UP000269148"/>
    </source>
</evidence>
<organism evidence="8 10">
    <name type="scientific">Streptococcus iniae</name>
    <name type="common">Streptococcus shiloi</name>
    <dbReference type="NCBI Taxonomy" id="1346"/>
    <lineage>
        <taxon>Bacteria</taxon>
        <taxon>Bacillati</taxon>
        <taxon>Bacillota</taxon>
        <taxon>Bacilli</taxon>
        <taxon>Lactobacillales</taxon>
        <taxon>Streptococcaceae</taxon>
        <taxon>Streptococcus</taxon>
    </lineage>
</organism>
<evidence type="ECO:0000313" key="8">
    <source>
        <dbReference type="EMBL" id="RLU54498.1"/>
    </source>
</evidence>
<dbReference type="Proteomes" id="UP000269148">
    <property type="component" value="Unassembled WGS sequence"/>
</dbReference>
<feature type="transmembrane region" description="Helical" evidence="6">
    <location>
        <begin position="436"/>
        <end position="456"/>
    </location>
</feature>
<reference evidence="8 10" key="2">
    <citation type="submission" date="2018-06" db="EMBL/GenBank/DDBJ databases">
        <title>Mutators as drivers of adaptation in pathogenic bacteria and a risk factor for host jumps and vaccine escape.</title>
        <authorList>
            <person name="Barnes A.C."/>
            <person name="Silayeva O."/>
        </authorList>
    </citation>
    <scope>NUCLEOTIDE SEQUENCE [LARGE SCALE GENOMIC DNA]</scope>
    <source>
        <strain evidence="8 10">QMA0445</strain>
    </source>
</reference>
<reference evidence="7 9" key="1">
    <citation type="journal article" date="2014" name="Genome Announc.">
        <title>Complete Genome Sequence of a Virulent Strain, Streptococcus iniae ISET0901, Isolated from Diseased Tilapia.</title>
        <authorList>
            <person name="Pridgeon J.W."/>
            <person name="Zhang D."/>
            <person name="Zhang L."/>
        </authorList>
    </citation>
    <scope>NUCLEOTIDE SEQUENCE [LARGE SCALE GENOMIC DNA]</scope>
    <source>
        <strain evidence="7 9">ISET0901</strain>
    </source>
</reference>
<evidence type="ECO:0000256" key="1">
    <source>
        <dbReference type="ARBA" id="ARBA00004651"/>
    </source>
</evidence>
<dbReference type="PANTHER" id="PTHR30250">
    <property type="entry name" value="PST FAMILY PREDICTED COLANIC ACID TRANSPORTER"/>
    <property type="match status" value="1"/>
</dbReference>
<evidence type="ECO:0000256" key="3">
    <source>
        <dbReference type="ARBA" id="ARBA00022692"/>
    </source>
</evidence>
<feature type="transmembrane region" description="Helical" evidence="6">
    <location>
        <begin position="87"/>
        <end position="109"/>
    </location>
</feature>
<feature type="transmembrane region" description="Helical" evidence="6">
    <location>
        <begin position="379"/>
        <end position="398"/>
    </location>
</feature>
<dbReference type="KEGG" id="siq:DQ08_00035"/>
<dbReference type="KEGG" id="sio:DW64_00035"/>
<dbReference type="KEGG" id="siz:SI82_00035"/>
<dbReference type="Pfam" id="PF01943">
    <property type="entry name" value="Polysacc_synt"/>
    <property type="match status" value="1"/>
</dbReference>
<evidence type="ECO:0000256" key="6">
    <source>
        <dbReference type="SAM" id="Phobius"/>
    </source>
</evidence>
<dbReference type="EMBL" id="CP007586">
    <property type="protein sequence ID" value="AHY14929.1"/>
    <property type="molecule type" value="Genomic_DNA"/>
</dbReference>
<feature type="transmembrane region" description="Helical" evidence="6">
    <location>
        <begin position="348"/>
        <end position="367"/>
    </location>
</feature>
<keyword evidence="9" id="KW-1185">Reference proteome</keyword>
<evidence type="ECO:0000256" key="4">
    <source>
        <dbReference type="ARBA" id="ARBA00022989"/>
    </source>
</evidence>
<evidence type="ECO:0000313" key="7">
    <source>
        <dbReference type="EMBL" id="AHY14929.1"/>
    </source>
</evidence>
<dbReference type="GO" id="GO:0005886">
    <property type="term" value="C:plasma membrane"/>
    <property type="evidence" value="ECO:0007669"/>
    <property type="project" value="UniProtKB-SubCell"/>
</dbReference>
<dbReference type="InterPro" id="IPR050833">
    <property type="entry name" value="Poly_Biosynth_Transport"/>
</dbReference>
<feature type="transmembrane region" description="Helical" evidence="6">
    <location>
        <begin position="158"/>
        <end position="174"/>
    </location>
</feature>
<dbReference type="STRING" id="1346.BMF34_00035"/>
<dbReference type="PANTHER" id="PTHR30250:SF29">
    <property type="entry name" value="POLYSACCHARIDE BIOSYNTHESIS PROTEIN C-TERMINAL DOMAIN-CONTAINING PROTEIN"/>
    <property type="match status" value="1"/>
</dbReference>
<feature type="transmembrane region" description="Helical" evidence="6">
    <location>
        <begin position="278"/>
        <end position="294"/>
    </location>
</feature>
<feature type="transmembrane region" description="Helical" evidence="6">
    <location>
        <begin position="404"/>
        <end position="424"/>
    </location>
</feature>
<comment type="subcellular location">
    <subcellularLocation>
        <location evidence="1">Cell membrane</location>
        <topology evidence="1">Multi-pass membrane protein</topology>
    </subcellularLocation>
</comment>